<protein>
    <submittedName>
        <fullName evidence="1">Uncharacterized protein</fullName>
    </submittedName>
</protein>
<evidence type="ECO:0000313" key="1">
    <source>
        <dbReference type="EMBL" id="CEL54677.1"/>
    </source>
</evidence>
<reference evidence="1 2" key="1">
    <citation type="submission" date="2014-11" db="EMBL/GenBank/DDBJ databases">
        <authorList>
            <person name="Wibberg Daniel"/>
        </authorList>
    </citation>
    <scope>NUCLEOTIDE SEQUENCE [LARGE SCALE GENOMIC DNA]</scope>
    <source>
        <strain evidence="1">Rhizoctonia solani AG1-IB 7/3/14</strain>
    </source>
</reference>
<gene>
    <name evidence="1" type="ORF">RSOLAG1IB_07211</name>
</gene>
<keyword evidence="2" id="KW-1185">Reference proteome</keyword>
<dbReference type="Proteomes" id="UP000059188">
    <property type="component" value="Unassembled WGS sequence"/>
</dbReference>
<sequence>MAHLSRLFPSYSNRCPNQQQSGTSICRFLMTAFLCSICSKWIQNSRNRCAKSWSIFSGGFGTFSSGYGHGKTRSEACKLSRLTISSYQHGYEPTYIFGSSRILAKQCESEIATAIHASTCKNRRFLGHLDETRFIFAINISIWHLIRGLFESHQVSFSQGAAIYWGYF</sequence>
<evidence type="ECO:0000313" key="2">
    <source>
        <dbReference type="Proteomes" id="UP000059188"/>
    </source>
</evidence>
<dbReference type="EMBL" id="LN679117">
    <property type="protein sequence ID" value="CEL54677.1"/>
    <property type="molecule type" value="Genomic_DNA"/>
</dbReference>
<proteinExistence type="predicted"/>
<organism evidence="1 2">
    <name type="scientific">Thanatephorus cucumeris (strain AG1-IB / isolate 7/3/14)</name>
    <name type="common">Lettuce bottom rot fungus</name>
    <name type="synonym">Rhizoctonia solani</name>
    <dbReference type="NCBI Taxonomy" id="1108050"/>
    <lineage>
        <taxon>Eukaryota</taxon>
        <taxon>Fungi</taxon>
        <taxon>Dikarya</taxon>
        <taxon>Basidiomycota</taxon>
        <taxon>Agaricomycotina</taxon>
        <taxon>Agaricomycetes</taxon>
        <taxon>Cantharellales</taxon>
        <taxon>Ceratobasidiaceae</taxon>
        <taxon>Rhizoctonia</taxon>
        <taxon>Rhizoctonia solani AG-1</taxon>
    </lineage>
</organism>
<dbReference type="AlphaFoldDB" id="A0A0B7FEP3"/>
<accession>A0A0B7FEP3</accession>
<name>A0A0B7FEP3_THACB</name>